<dbReference type="AlphaFoldDB" id="A0A1E3S4T1"/>
<keyword evidence="2" id="KW-1185">Reference proteome</keyword>
<name>A0A1E3S4T1_9MYCO</name>
<comment type="caution">
    <text evidence="1">The sequence shown here is derived from an EMBL/GenBank/DDBJ whole genome shotgun (WGS) entry which is preliminary data.</text>
</comment>
<accession>A0A1E3S4T1</accession>
<dbReference type="OrthoDB" id="4634877at2"/>
<evidence type="ECO:0000313" key="2">
    <source>
        <dbReference type="Proteomes" id="UP000094243"/>
    </source>
</evidence>
<organism evidence="1 2">
    <name type="scientific">Mycolicibacterium holsaticum</name>
    <dbReference type="NCBI Taxonomy" id="152142"/>
    <lineage>
        <taxon>Bacteria</taxon>
        <taxon>Bacillati</taxon>
        <taxon>Actinomycetota</taxon>
        <taxon>Actinomycetes</taxon>
        <taxon>Mycobacteriales</taxon>
        <taxon>Mycobacteriaceae</taxon>
        <taxon>Mycolicibacterium</taxon>
    </lineage>
</organism>
<protein>
    <submittedName>
        <fullName evidence="1">Uncharacterized protein</fullName>
    </submittedName>
</protein>
<evidence type="ECO:0000313" key="1">
    <source>
        <dbReference type="EMBL" id="ODQ96607.1"/>
    </source>
</evidence>
<dbReference type="Proteomes" id="UP000094243">
    <property type="component" value="Unassembled WGS sequence"/>
</dbReference>
<proteinExistence type="predicted"/>
<reference evidence="2" key="1">
    <citation type="submission" date="2016-09" db="EMBL/GenBank/DDBJ databases">
        <authorList>
            <person name="Greninger A.L."/>
            <person name="Jerome K.R."/>
            <person name="Mcnair B."/>
            <person name="Wallis C."/>
            <person name="Fang F."/>
        </authorList>
    </citation>
    <scope>NUCLEOTIDE SEQUENCE [LARGE SCALE GENOMIC DNA]</scope>
    <source>
        <strain evidence="2">M7</strain>
    </source>
</reference>
<sequence>MKHPVEGWWIHPGTGLDSRNFRGHRLPGRVFEHPAYTEDTFVLDASREPLTDAQLTLIFTTRHKTQSPRILWDAWWRGRITDDQLTRWLYYVCAGQSSPLDVFEEYKWRTMFRHVGFTFDGQPAEPPTITATLYRGSPFKYRRRWSWTPDLSTALKYAQSARRLPGVVWAADVPCERMLAMITECREVIVDTARLPIRKFAEVVHTDAGPVVKYVDEPRPEDFSTFDDYVAWRVRSERVL</sequence>
<dbReference type="EMBL" id="MIGZ01000001">
    <property type="protein sequence ID" value="ODQ96607.1"/>
    <property type="molecule type" value="Genomic_DNA"/>
</dbReference>
<dbReference type="RefSeq" id="WP_069403187.1">
    <property type="nucleotide sequence ID" value="NZ_MIGZ01000001.1"/>
</dbReference>
<gene>
    <name evidence="1" type="ORF">BHQ17_00080</name>
</gene>